<keyword evidence="6 8" id="KW-1133">Transmembrane helix</keyword>
<feature type="transmembrane region" description="Helical" evidence="8">
    <location>
        <begin position="286"/>
        <end position="311"/>
    </location>
</feature>
<dbReference type="PANTHER" id="PTHR36838:SF1">
    <property type="entry name" value="SLR1864 PROTEIN"/>
    <property type="match status" value="1"/>
</dbReference>
<keyword evidence="7 8" id="KW-0472">Membrane</keyword>
<dbReference type="Gene3D" id="1.20.1530.20">
    <property type="match status" value="2"/>
</dbReference>
<comment type="subcellular location">
    <subcellularLocation>
        <location evidence="1">Cell membrane</location>
        <topology evidence="1">Multi-pass membrane protein</topology>
    </subcellularLocation>
</comment>
<evidence type="ECO:0000256" key="5">
    <source>
        <dbReference type="ARBA" id="ARBA00022692"/>
    </source>
</evidence>
<feature type="transmembrane region" description="Helical" evidence="8">
    <location>
        <begin position="37"/>
        <end position="57"/>
    </location>
</feature>
<evidence type="ECO:0000256" key="2">
    <source>
        <dbReference type="ARBA" id="ARBA00010145"/>
    </source>
</evidence>
<evidence type="ECO:0000256" key="4">
    <source>
        <dbReference type="ARBA" id="ARBA00022475"/>
    </source>
</evidence>
<evidence type="ECO:0000256" key="8">
    <source>
        <dbReference type="SAM" id="Phobius"/>
    </source>
</evidence>
<dbReference type="InterPro" id="IPR038770">
    <property type="entry name" value="Na+/solute_symporter_sf"/>
</dbReference>
<keyword evidence="10" id="KW-1185">Reference proteome</keyword>
<evidence type="ECO:0000256" key="1">
    <source>
        <dbReference type="ARBA" id="ARBA00004651"/>
    </source>
</evidence>
<feature type="transmembrane region" description="Helical" evidence="8">
    <location>
        <begin position="162"/>
        <end position="180"/>
    </location>
</feature>
<dbReference type="Proteomes" id="UP001597389">
    <property type="component" value="Unassembled WGS sequence"/>
</dbReference>
<name>A0ABW4ZEU8_9BACT</name>
<dbReference type="RefSeq" id="WP_377088353.1">
    <property type="nucleotide sequence ID" value="NZ_JBHSJL010000014.1"/>
</dbReference>
<dbReference type="PANTHER" id="PTHR36838">
    <property type="entry name" value="AUXIN EFFLUX CARRIER FAMILY PROTEIN"/>
    <property type="match status" value="1"/>
</dbReference>
<feature type="transmembrane region" description="Helical" evidence="8">
    <location>
        <begin position="255"/>
        <end position="274"/>
    </location>
</feature>
<feature type="transmembrane region" description="Helical" evidence="8">
    <location>
        <begin position="6"/>
        <end position="25"/>
    </location>
</feature>
<keyword evidence="3" id="KW-0813">Transport</keyword>
<feature type="transmembrane region" description="Helical" evidence="8">
    <location>
        <begin position="69"/>
        <end position="91"/>
    </location>
</feature>
<feature type="transmembrane region" description="Helical" evidence="8">
    <location>
        <begin position="130"/>
        <end position="150"/>
    </location>
</feature>
<feature type="transmembrane region" description="Helical" evidence="8">
    <location>
        <begin position="103"/>
        <end position="124"/>
    </location>
</feature>
<comment type="similarity">
    <text evidence="2">Belongs to the auxin efflux carrier (TC 2.A.69) family.</text>
</comment>
<evidence type="ECO:0000313" key="9">
    <source>
        <dbReference type="EMBL" id="MFD2160352.1"/>
    </source>
</evidence>
<keyword evidence="5 8" id="KW-0812">Transmembrane</keyword>
<evidence type="ECO:0000256" key="7">
    <source>
        <dbReference type="ARBA" id="ARBA00023136"/>
    </source>
</evidence>
<evidence type="ECO:0000313" key="10">
    <source>
        <dbReference type="Proteomes" id="UP001597389"/>
    </source>
</evidence>
<dbReference type="InterPro" id="IPR004776">
    <property type="entry name" value="Mem_transp_PIN-like"/>
</dbReference>
<feature type="transmembrane region" description="Helical" evidence="8">
    <location>
        <begin position="226"/>
        <end position="249"/>
    </location>
</feature>
<feature type="transmembrane region" description="Helical" evidence="8">
    <location>
        <begin position="192"/>
        <end position="214"/>
    </location>
</feature>
<accession>A0ABW4ZEU8</accession>
<proteinExistence type="inferred from homology"/>
<evidence type="ECO:0000256" key="3">
    <source>
        <dbReference type="ARBA" id="ARBA00022448"/>
    </source>
</evidence>
<reference evidence="10" key="1">
    <citation type="journal article" date="2019" name="Int. J. Syst. Evol. Microbiol.">
        <title>The Global Catalogue of Microorganisms (GCM) 10K type strain sequencing project: providing services to taxonomists for standard genome sequencing and annotation.</title>
        <authorList>
            <consortium name="The Broad Institute Genomics Platform"/>
            <consortium name="The Broad Institute Genome Sequencing Center for Infectious Disease"/>
            <person name="Wu L."/>
            <person name="Ma J."/>
        </authorList>
    </citation>
    <scope>NUCLEOTIDE SEQUENCE [LARGE SCALE GENOMIC DNA]</scope>
    <source>
        <strain evidence="10">CCUG 57942</strain>
    </source>
</reference>
<dbReference type="Pfam" id="PF03547">
    <property type="entry name" value="Mem_trans"/>
    <property type="match status" value="1"/>
</dbReference>
<keyword evidence="4" id="KW-1003">Cell membrane</keyword>
<sequence>MSQSLLVLEALVPVIVVIGVGALLRKYEVLREDIERGMMQMVVQVLLPALTLANIIGNESLDDWGEVGMVAGFGCGGLLVGLALAYGFAGLMGMQKGDGKRTFGVTAGIQNYGFMGVPLLLSLFPGDDLLGVLFTHNVGVELAMWTVGVSLMSGDKNFSWRLFMKAPIIAVVVGLLINAVGLDPLFEGAPMAAFQMLGAAAIPIALIVIGAGLVELLRKERFDWKVAIGAVVVRLVLIPACMIGAAYALPISLQLKQVMVIQAAMPAAMFPIVLAKHYGGKPEVAVQVVVATTVACFVTMPFVIVIGMWALGL</sequence>
<gene>
    <name evidence="9" type="ORF">ACFSW8_15725</name>
</gene>
<comment type="caution">
    <text evidence="9">The sequence shown here is derived from an EMBL/GenBank/DDBJ whole genome shotgun (WGS) entry which is preliminary data.</text>
</comment>
<evidence type="ECO:0000256" key="6">
    <source>
        <dbReference type="ARBA" id="ARBA00022989"/>
    </source>
</evidence>
<protein>
    <submittedName>
        <fullName evidence="9">AEC family transporter</fullName>
    </submittedName>
</protein>
<organism evidence="9 10">
    <name type="scientific">Rubritalea tangerina</name>
    <dbReference type="NCBI Taxonomy" id="430798"/>
    <lineage>
        <taxon>Bacteria</taxon>
        <taxon>Pseudomonadati</taxon>
        <taxon>Verrucomicrobiota</taxon>
        <taxon>Verrucomicrobiia</taxon>
        <taxon>Verrucomicrobiales</taxon>
        <taxon>Rubritaleaceae</taxon>
        <taxon>Rubritalea</taxon>
    </lineage>
</organism>
<dbReference type="EMBL" id="JBHUJB010000076">
    <property type="protein sequence ID" value="MFD2160352.1"/>
    <property type="molecule type" value="Genomic_DNA"/>
</dbReference>